<sequence length="114" mass="12080">MPSPIRSCDLTLGDTIKGMVGLDPTGHADPDMKAVLDALKSLNPKPIERCTVAEARKQPTPADAVKKLMMEPAFSARPSLELEFFGMAAVVEAARGAQAFVSLAQRQTFGAAPL</sequence>
<comment type="caution">
    <text evidence="1">The sequence shown here is derived from an EMBL/GenBank/DDBJ whole genome shotgun (WGS) entry which is preliminary data.</text>
</comment>
<keyword evidence="2" id="KW-1185">Reference proteome</keyword>
<evidence type="ECO:0000313" key="2">
    <source>
        <dbReference type="Proteomes" id="UP000540929"/>
    </source>
</evidence>
<accession>A0A7Y9WV83</accession>
<gene>
    <name evidence="1" type="ORF">GGD40_007380</name>
</gene>
<dbReference type="EMBL" id="JACCAS010000002">
    <property type="protein sequence ID" value="NYH27809.1"/>
    <property type="molecule type" value="Genomic_DNA"/>
</dbReference>
<reference evidence="1 2" key="1">
    <citation type="submission" date="2020-07" db="EMBL/GenBank/DDBJ databases">
        <title>Exploring microbial biodiversity for novel pathways involved in the catabolism of aromatic compounds derived from lignin.</title>
        <authorList>
            <person name="Elkins J."/>
        </authorList>
    </citation>
    <scope>NUCLEOTIDE SEQUENCE [LARGE SCALE GENOMIC DNA]</scope>
    <source>
        <strain evidence="1 2">H2C3C</strain>
    </source>
</reference>
<name>A0A7Y9WV83_9BURK</name>
<dbReference type="AlphaFoldDB" id="A0A7Y9WV83"/>
<organism evidence="1 2">
    <name type="scientific">Paraburkholderia bryophila</name>
    <dbReference type="NCBI Taxonomy" id="420952"/>
    <lineage>
        <taxon>Bacteria</taxon>
        <taxon>Pseudomonadati</taxon>
        <taxon>Pseudomonadota</taxon>
        <taxon>Betaproteobacteria</taxon>
        <taxon>Burkholderiales</taxon>
        <taxon>Burkholderiaceae</taxon>
        <taxon>Paraburkholderia</taxon>
    </lineage>
</organism>
<protein>
    <submittedName>
        <fullName evidence="1">Uncharacterized protein</fullName>
    </submittedName>
</protein>
<dbReference type="Proteomes" id="UP000540929">
    <property type="component" value="Unassembled WGS sequence"/>
</dbReference>
<dbReference type="RefSeq" id="WP_257030677.1">
    <property type="nucleotide sequence ID" value="NZ_JACCAS010000002.1"/>
</dbReference>
<evidence type="ECO:0000313" key="1">
    <source>
        <dbReference type="EMBL" id="NYH27809.1"/>
    </source>
</evidence>
<proteinExistence type="predicted"/>